<proteinExistence type="predicted"/>
<dbReference type="InterPro" id="IPR017938">
    <property type="entry name" value="Riboflavin_synthase-like_b-brl"/>
</dbReference>
<dbReference type="Pfam" id="PF00175">
    <property type="entry name" value="NAD_binding_1"/>
    <property type="match status" value="1"/>
</dbReference>
<dbReference type="PANTHER" id="PTHR47354:SF8">
    <property type="entry name" value="1,2-PHENYLACETYL-COA EPOXIDASE, SUBUNIT E"/>
    <property type="match status" value="1"/>
</dbReference>
<dbReference type="PANTHER" id="PTHR47354">
    <property type="entry name" value="NADH OXIDOREDUCTASE HCR"/>
    <property type="match status" value="1"/>
</dbReference>
<keyword evidence="4" id="KW-0479">Metal-binding</keyword>
<dbReference type="AlphaFoldDB" id="A0A4R3KS79"/>
<evidence type="ECO:0000313" key="10">
    <source>
        <dbReference type="EMBL" id="TCS87830.1"/>
    </source>
</evidence>
<keyword evidence="7" id="KW-0408">Iron</keyword>
<evidence type="ECO:0000313" key="11">
    <source>
        <dbReference type="Proteomes" id="UP000295807"/>
    </source>
</evidence>
<evidence type="ECO:0000256" key="8">
    <source>
        <dbReference type="ARBA" id="ARBA00023014"/>
    </source>
</evidence>
<protein>
    <recommendedName>
        <fullName evidence="9">FAD-binding FR-type domain-containing protein</fullName>
    </recommendedName>
</protein>
<gene>
    <name evidence="10" type="ORF">EDD80_104181</name>
</gene>
<dbReference type="GO" id="GO:0046872">
    <property type="term" value="F:metal ion binding"/>
    <property type="evidence" value="ECO:0007669"/>
    <property type="project" value="UniProtKB-KW"/>
</dbReference>
<organism evidence="10 11">
    <name type="scientific">Anseongella ginsenosidimutans</name>
    <dbReference type="NCBI Taxonomy" id="496056"/>
    <lineage>
        <taxon>Bacteria</taxon>
        <taxon>Pseudomonadati</taxon>
        <taxon>Bacteroidota</taxon>
        <taxon>Sphingobacteriia</taxon>
        <taxon>Sphingobacteriales</taxon>
        <taxon>Sphingobacteriaceae</taxon>
        <taxon>Anseongella</taxon>
    </lineage>
</organism>
<dbReference type="Gene3D" id="3.40.50.80">
    <property type="entry name" value="Nucleotide-binding domain of ferredoxin-NADP reductase (FNR) module"/>
    <property type="match status" value="1"/>
</dbReference>
<dbReference type="InterPro" id="IPR039261">
    <property type="entry name" value="FNR_nucleotide-bd"/>
</dbReference>
<evidence type="ECO:0000256" key="4">
    <source>
        <dbReference type="ARBA" id="ARBA00022723"/>
    </source>
</evidence>
<name>A0A4R3KS79_9SPHI</name>
<dbReference type="Proteomes" id="UP000295807">
    <property type="component" value="Unassembled WGS sequence"/>
</dbReference>
<dbReference type="InterPro" id="IPR001433">
    <property type="entry name" value="OxRdtase_FAD/NAD-bd"/>
</dbReference>
<keyword evidence="11" id="KW-1185">Reference proteome</keyword>
<evidence type="ECO:0000256" key="3">
    <source>
        <dbReference type="ARBA" id="ARBA00022714"/>
    </source>
</evidence>
<dbReference type="PROSITE" id="PS51384">
    <property type="entry name" value="FAD_FR"/>
    <property type="match status" value="1"/>
</dbReference>
<reference evidence="10 11" key="1">
    <citation type="submission" date="2019-03" db="EMBL/GenBank/DDBJ databases">
        <title>Genomic Encyclopedia of Type Strains, Phase IV (KMG-IV): sequencing the most valuable type-strain genomes for metagenomic binning, comparative biology and taxonomic classification.</title>
        <authorList>
            <person name="Goeker M."/>
        </authorList>
    </citation>
    <scope>NUCLEOTIDE SEQUENCE [LARGE SCALE GENOMIC DNA]</scope>
    <source>
        <strain evidence="10 11">DSM 21100</strain>
    </source>
</reference>
<keyword evidence="3" id="KW-0001">2Fe-2S</keyword>
<dbReference type="PRINTS" id="PR00410">
    <property type="entry name" value="PHEHYDRXLASE"/>
</dbReference>
<evidence type="ECO:0000256" key="7">
    <source>
        <dbReference type="ARBA" id="ARBA00023004"/>
    </source>
</evidence>
<dbReference type="GO" id="GO:0016491">
    <property type="term" value="F:oxidoreductase activity"/>
    <property type="evidence" value="ECO:0007669"/>
    <property type="project" value="UniProtKB-KW"/>
</dbReference>
<dbReference type="SUPFAM" id="SSF63380">
    <property type="entry name" value="Riboflavin synthase domain-like"/>
    <property type="match status" value="1"/>
</dbReference>
<comment type="cofactor">
    <cofactor evidence="1">
        <name>FAD</name>
        <dbReference type="ChEBI" id="CHEBI:57692"/>
    </cofactor>
</comment>
<keyword evidence="2" id="KW-0285">Flavoprotein</keyword>
<dbReference type="SUPFAM" id="SSF52343">
    <property type="entry name" value="Ferredoxin reductase-like, C-terminal NADP-linked domain"/>
    <property type="match status" value="1"/>
</dbReference>
<evidence type="ECO:0000259" key="9">
    <source>
        <dbReference type="PROSITE" id="PS51384"/>
    </source>
</evidence>
<evidence type="ECO:0000256" key="1">
    <source>
        <dbReference type="ARBA" id="ARBA00001974"/>
    </source>
</evidence>
<dbReference type="Gene3D" id="2.40.30.10">
    <property type="entry name" value="Translation factors"/>
    <property type="match status" value="1"/>
</dbReference>
<evidence type="ECO:0000256" key="2">
    <source>
        <dbReference type="ARBA" id="ARBA00022630"/>
    </source>
</evidence>
<dbReference type="EMBL" id="SMAD01000004">
    <property type="protein sequence ID" value="TCS87830.1"/>
    <property type="molecule type" value="Genomic_DNA"/>
</dbReference>
<dbReference type="GO" id="GO:0050660">
    <property type="term" value="F:flavin adenine dinucleotide binding"/>
    <property type="evidence" value="ECO:0007669"/>
    <property type="project" value="TreeGrafter"/>
</dbReference>
<dbReference type="InterPro" id="IPR050415">
    <property type="entry name" value="MRET"/>
</dbReference>
<dbReference type="RefSeq" id="WP_132128915.1">
    <property type="nucleotide sequence ID" value="NZ_CP042432.1"/>
</dbReference>
<keyword evidence="6" id="KW-0560">Oxidoreductase</keyword>
<dbReference type="CDD" id="cd06196">
    <property type="entry name" value="FNR_like_1"/>
    <property type="match status" value="1"/>
</dbReference>
<keyword evidence="5" id="KW-0274">FAD</keyword>
<comment type="caution">
    <text evidence="10">The sequence shown here is derived from an EMBL/GenBank/DDBJ whole genome shotgun (WGS) entry which is preliminary data.</text>
</comment>
<dbReference type="GO" id="GO:0051537">
    <property type="term" value="F:2 iron, 2 sulfur cluster binding"/>
    <property type="evidence" value="ECO:0007669"/>
    <property type="project" value="UniProtKB-KW"/>
</dbReference>
<sequence length="222" mass="25289">MEENSVKILSAEPVTHNVKRFRVEKPQGYSFVPGQATEVAIDDPRWREEKRPFTFTGLNEWPYLEFTIKIYNDHDGVTNELGKLEAGDRLILHDVWGAIAFKGPGTFLAGGAGITPFIAIFRDLHTQKGLEGSKLYFSNRTDRDIILKEELEEYFGNDFHNVITGDKNTLYEHGYINSEYIRNHIRDLSQHFYICGPDAFVQDISGILEEAGANTDALVFEK</sequence>
<evidence type="ECO:0000256" key="6">
    <source>
        <dbReference type="ARBA" id="ARBA00023002"/>
    </source>
</evidence>
<dbReference type="InterPro" id="IPR017927">
    <property type="entry name" value="FAD-bd_FR_type"/>
</dbReference>
<keyword evidence="8" id="KW-0411">Iron-sulfur</keyword>
<accession>A0A4R3KS79</accession>
<dbReference type="OrthoDB" id="9789468at2"/>
<feature type="domain" description="FAD-binding FR-type" evidence="9">
    <location>
        <begin position="1"/>
        <end position="102"/>
    </location>
</feature>
<evidence type="ECO:0000256" key="5">
    <source>
        <dbReference type="ARBA" id="ARBA00022827"/>
    </source>
</evidence>